<gene>
    <name evidence="2" type="ORF">AVEN_56909_1</name>
</gene>
<reference evidence="2 3" key="1">
    <citation type="journal article" date="2019" name="Sci. Rep.">
        <title>Orb-weaving spider Araneus ventricosus genome elucidates the spidroin gene catalogue.</title>
        <authorList>
            <person name="Kono N."/>
            <person name="Nakamura H."/>
            <person name="Ohtoshi R."/>
            <person name="Moran D.A.P."/>
            <person name="Shinohara A."/>
            <person name="Yoshida Y."/>
            <person name="Fujiwara M."/>
            <person name="Mori M."/>
            <person name="Tomita M."/>
            <person name="Arakawa K."/>
        </authorList>
    </citation>
    <scope>NUCLEOTIDE SEQUENCE [LARGE SCALE GENOMIC DNA]</scope>
</reference>
<accession>A0A4Y2EUX6</accession>
<name>A0A4Y2EUX6_ARAVE</name>
<evidence type="ECO:0000313" key="2">
    <source>
        <dbReference type="EMBL" id="GBM31806.1"/>
    </source>
</evidence>
<dbReference type="Proteomes" id="UP000499080">
    <property type="component" value="Unassembled WGS sequence"/>
</dbReference>
<protein>
    <recommendedName>
        <fullName evidence="4">Reverse transcriptase domain-containing protein</fullName>
    </recommendedName>
</protein>
<keyword evidence="3" id="KW-1185">Reference proteome</keyword>
<dbReference type="PANTHER" id="PTHR37984">
    <property type="entry name" value="PROTEIN CBG26694"/>
    <property type="match status" value="1"/>
</dbReference>
<dbReference type="OrthoDB" id="6426130at2759"/>
<comment type="caution">
    <text evidence="2">The sequence shown here is derived from an EMBL/GenBank/DDBJ whole genome shotgun (WGS) entry which is preliminary data.</text>
</comment>
<dbReference type="SUPFAM" id="SSF56672">
    <property type="entry name" value="DNA/RNA polymerases"/>
    <property type="match status" value="1"/>
</dbReference>
<feature type="region of interest" description="Disordered" evidence="1">
    <location>
        <begin position="203"/>
        <end position="222"/>
    </location>
</feature>
<evidence type="ECO:0000256" key="1">
    <source>
        <dbReference type="SAM" id="MobiDB-lite"/>
    </source>
</evidence>
<proteinExistence type="predicted"/>
<dbReference type="GO" id="GO:0071897">
    <property type="term" value="P:DNA biosynthetic process"/>
    <property type="evidence" value="ECO:0007669"/>
    <property type="project" value="UniProtKB-ARBA"/>
</dbReference>
<dbReference type="InterPro" id="IPR050951">
    <property type="entry name" value="Retrovirus_Pol_polyprotein"/>
</dbReference>
<dbReference type="PANTHER" id="PTHR37984:SF11">
    <property type="entry name" value="INTEGRASE CATALYTIC DOMAIN-CONTAINING PROTEIN"/>
    <property type="match status" value="1"/>
</dbReference>
<dbReference type="EMBL" id="BGPR01000692">
    <property type="protein sequence ID" value="GBM31806.1"/>
    <property type="molecule type" value="Genomic_DNA"/>
</dbReference>
<evidence type="ECO:0000313" key="3">
    <source>
        <dbReference type="Proteomes" id="UP000499080"/>
    </source>
</evidence>
<evidence type="ECO:0008006" key="4">
    <source>
        <dbReference type="Google" id="ProtNLM"/>
    </source>
</evidence>
<dbReference type="InterPro" id="IPR043128">
    <property type="entry name" value="Rev_trsase/Diguanyl_cyclase"/>
</dbReference>
<dbReference type="AlphaFoldDB" id="A0A4Y2EUX6"/>
<organism evidence="2 3">
    <name type="scientific">Araneus ventricosus</name>
    <name type="common">Orbweaver spider</name>
    <name type="synonym">Epeira ventricosa</name>
    <dbReference type="NCBI Taxonomy" id="182803"/>
    <lineage>
        <taxon>Eukaryota</taxon>
        <taxon>Metazoa</taxon>
        <taxon>Ecdysozoa</taxon>
        <taxon>Arthropoda</taxon>
        <taxon>Chelicerata</taxon>
        <taxon>Arachnida</taxon>
        <taxon>Araneae</taxon>
        <taxon>Araneomorphae</taxon>
        <taxon>Entelegynae</taxon>
        <taxon>Araneoidea</taxon>
        <taxon>Araneidae</taxon>
        <taxon>Araneus</taxon>
    </lineage>
</organism>
<sequence length="235" mass="27234">MHKLRVQRRKQEKTSFVGFRMRRDCFQNLEQVFQRLNENGLVLNIEKCIFGADKLPFLGCEVSKDGISPSKEKFEALVNYPQPQDNLMVLHYIAMFLQETLVLMSRKMFRTTIVNVIHSLANSSEKSTANSVKQRFVPDSNFSLQQACYKFDMTRVQACDKFDMKREQACNKLTQASKSPWGEFAGSLPQAFRGKLIVNYSKNRVQTQPRNRTRNLPLGSLPSKPLGQLVYERRR</sequence>
<dbReference type="Gene3D" id="3.30.70.270">
    <property type="match status" value="1"/>
</dbReference>
<dbReference type="InterPro" id="IPR043502">
    <property type="entry name" value="DNA/RNA_pol_sf"/>
</dbReference>